<dbReference type="RefSeq" id="XP_028531061.1">
    <property type="nucleotide sequence ID" value="XM_028678444.1"/>
</dbReference>
<reference evidence="2 3" key="1">
    <citation type="submission" date="2015-04" db="EMBL/GenBank/DDBJ databases">
        <authorList>
            <consortium name="Pathogen Informatics"/>
        </authorList>
    </citation>
    <scope>NUCLEOTIDE SEQUENCE [LARGE SCALE GENOMIC DNA]</scope>
    <source>
        <strain evidence="2 3">SGS1</strain>
    </source>
</reference>
<feature type="transmembrane region" description="Helical" evidence="1">
    <location>
        <begin position="44"/>
        <end position="68"/>
    </location>
</feature>
<dbReference type="AlphaFoldDB" id="A0A1J1GJX3"/>
<evidence type="ECO:0008006" key="4">
    <source>
        <dbReference type="Google" id="ProtNLM"/>
    </source>
</evidence>
<protein>
    <recommendedName>
        <fullName evidence="4">Plasmodium RESA N-terminal domain-containing protein</fullName>
    </recommendedName>
</protein>
<keyword evidence="3" id="KW-1185">Reference proteome</keyword>
<dbReference type="VEuPathDB" id="PlasmoDB:PRELSG_0019900"/>
<evidence type="ECO:0000313" key="2">
    <source>
        <dbReference type="EMBL" id="CRG84217.1"/>
    </source>
</evidence>
<accession>A0A1J1GJX3</accession>
<dbReference type="Proteomes" id="UP000220158">
    <property type="component" value="Unassembled WGS sequence"/>
</dbReference>
<proteinExistence type="predicted"/>
<keyword evidence="1" id="KW-1133">Transmembrane helix</keyword>
<organism evidence="2 3">
    <name type="scientific">Plasmodium relictum</name>
    <dbReference type="NCBI Taxonomy" id="85471"/>
    <lineage>
        <taxon>Eukaryota</taxon>
        <taxon>Sar</taxon>
        <taxon>Alveolata</taxon>
        <taxon>Apicomplexa</taxon>
        <taxon>Aconoidasida</taxon>
        <taxon>Haemosporida</taxon>
        <taxon>Plasmodiidae</taxon>
        <taxon>Plasmodium</taxon>
        <taxon>Plasmodium (Haemamoeba)</taxon>
    </lineage>
</organism>
<sequence>MIYFIRSNGDLRKYILDSNSIITKSYPTNSYINKGKTAKKKINMIPICLKLFTVLFLGLSCFFLECLFKKENMQISILKFNKDHLRTLAEKESEIINKLEYMNGPYNKFEEDFKKITVSLIRNVLENWEDMCYINNVRLSIYGRKWEQEKFDYLFSEILKDIKDIHRKIFEEYKEYEKSYHTDKEYSTFFKKKKKDLNQFEKMQYKWTNKYEERCRKEWEYLESSRDLEKLRNEQKSCNLGKSCNQDSPRNLESLNNPKTCPLKKLFQKNEYRRSRSIM</sequence>
<name>A0A1J1GJX3_PLARL</name>
<dbReference type="EMBL" id="CVMU01000054">
    <property type="protein sequence ID" value="CRG84217.1"/>
    <property type="molecule type" value="Genomic_DNA"/>
</dbReference>
<keyword evidence="1" id="KW-0472">Membrane</keyword>
<evidence type="ECO:0000256" key="1">
    <source>
        <dbReference type="SAM" id="Phobius"/>
    </source>
</evidence>
<dbReference type="KEGG" id="prel:PRELSG_0019900"/>
<dbReference type="GeneID" id="39734126"/>
<evidence type="ECO:0000313" key="3">
    <source>
        <dbReference type="Proteomes" id="UP000220158"/>
    </source>
</evidence>
<keyword evidence="1" id="KW-0812">Transmembrane</keyword>
<gene>
    <name evidence="2" type="ORF">PRELSG_0019900</name>
</gene>